<dbReference type="AlphaFoldDB" id="A0AAN9K144"/>
<feature type="region of interest" description="Disordered" evidence="1">
    <location>
        <begin position="119"/>
        <end position="151"/>
    </location>
</feature>
<feature type="compositionally biased region" description="Polar residues" evidence="1">
    <location>
        <begin position="119"/>
        <end position="150"/>
    </location>
</feature>
<keyword evidence="3" id="KW-1185">Reference proteome</keyword>
<feature type="compositionally biased region" description="Low complexity" evidence="1">
    <location>
        <begin position="172"/>
        <end position="188"/>
    </location>
</feature>
<name>A0AAN9K144_CANGL</name>
<accession>A0AAN9K144</accession>
<gene>
    <name evidence="2" type="ORF">VNO77_41374</name>
</gene>
<organism evidence="2 3">
    <name type="scientific">Canavalia gladiata</name>
    <name type="common">Sword bean</name>
    <name type="synonym">Dolichos gladiatus</name>
    <dbReference type="NCBI Taxonomy" id="3824"/>
    <lineage>
        <taxon>Eukaryota</taxon>
        <taxon>Viridiplantae</taxon>
        <taxon>Streptophyta</taxon>
        <taxon>Embryophyta</taxon>
        <taxon>Tracheophyta</taxon>
        <taxon>Spermatophyta</taxon>
        <taxon>Magnoliopsida</taxon>
        <taxon>eudicotyledons</taxon>
        <taxon>Gunneridae</taxon>
        <taxon>Pentapetalae</taxon>
        <taxon>rosids</taxon>
        <taxon>fabids</taxon>
        <taxon>Fabales</taxon>
        <taxon>Fabaceae</taxon>
        <taxon>Papilionoideae</taxon>
        <taxon>50 kb inversion clade</taxon>
        <taxon>NPAAA clade</taxon>
        <taxon>indigoferoid/millettioid clade</taxon>
        <taxon>Phaseoleae</taxon>
        <taxon>Canavalia</taxon>
    </lineage>
</organism>
<evidence type="ECO:0000313" key="2">
    <source>
        <dbReference type="EMBL" id="KAK7307906.1"/>
    </source>
</evidence>
<dbReference type="EMBL" id="JAYMYQ010000010">
    <property type="protein sequence ID" value="KAK7307906.1"/>
    <property type="molecule type" value="Genomic_DNA"/>
</dbReference>
<comment type="caution">
    <text evidence="2">The sequence shown here is derived from an EMBL/GenBank/DDBJ whole genome shotgun (WGS) entry which is preliminary data.</text>
</comment>
<reference evidence="2 3" key="1">
    <citation type="submission" date="2024-01" db="EMBL/GenBank/DDBJ databases">
        <title>The genomes of 5 underutilized Papilionoideae crops provide insights into root nodulation and disease resistanc.</title>
        <authorList>
            <person name="Jiang F."/>
        </authorList>
    </citation>
    <scope>NUCLEOTIDE SEQUENCE [LARGE SCALE GENOMIC DNA]</scope>
    <source>
        <strain evidence="2">LVBAO_FW01</strain>
        <tissue evidence="2">Leaves</tissue>
    </source>
</reference>
<feature type="region of interest" description="Disordered" evidence="1">
    <location>
        <begin position="206"/>
        <end position="228"/>
    </location>
</feature>
<evidence type="ECO:0000256" key="1">
    <source>
        <dbReference type="SAM" id="MobiDB-lite"/>
    </source>
</evidence>
<evidence type="ECO:0000313" key="3">
    <source>
        <dbReference type="Proteomes" id="UP001367508"/>
    </source>
</evidence>
<sequence length="228" mass="25501">MMHLLPYEIVNEHSLFALLCLKDAEPSLVLCDLYVHPVLIFFLPFFSCNLEQNPDPRTSSANFKIHNVCTEFIFRGVMVSTFSSLPNFFSSKKLLQQAFRSSPVCRRCKNPAISSKTSITMEGEKSQVTSHAQTNNRNQNVQHNSQNQATKRPEALVNIGSSQQHDENIIGTTSTSSQQTHQSKPTQQKNLKVEAKATVEVVVSDGLNKEAKLAELSFHGGTEKKELH</sequence>
<dbReference type="Proteomes" id="UP001367508">
    <property type="component" value="Unassembled WGS sequence"/>
</dbReference>
<proteinExistence type="predicted"/>
<feature type="region of interest" description="Disordered" evidence="1">
    <location>
        <begin position="172"/>
        <end position="194"/>
    </location>
</feature>
<protein>
    <submittedName>
        <fullName evidence="2">Uncharacterized protein</fullName>
    </submittedName>
</protein>